<keyword evidence="2" id="KW-1185">Reference proteome</keyword>
<organism evidence="1 2">
    <name type="scientific">Peptococcus simiae</name>
    <dbReference type="NCBI Taxonomy" id="1643805"/>
    <lineage>
        <taxon>Bacteria</taxon>
        <taxon>Bacillati</taxon>
        <taxon>Bacillota</taxon>
        <taxon>Clostridia</taxon>
        <taxon>Eubacteriales</taxon>
        <taxon>Peptococcaceae</taxon>
        <taxon>Peptococcus</taxon>
    </lineage>
</organism>
<evidence type="ECO:0000313" key="2">
    <source>
        <dbReference type="Proteomes" id="UP001631949"/>
    </source>
</evidence>
<accession>A0ABW9GZZ2</accession>
<proteinExistence type="predicted"/>
<reference evidence="1 2" key="1">
    <citation type="journal article" date="2016" name="Int. J. Syst. Evol. Microbiol.">
        <title>Peptococcus simiae sp. nov., isolated from rhesus macaque faeces and emended description of the genus Peptococcus.</title>
        <authorList>
            <person name="Shkoporov A.N."/>
            <person name="Efimov B.A."/>
            <person name="Kondova I."/>
            <person name="Ouwerling B."/>
            <person name="Chaplin A.V."/>
            <person name="Shcherbakova V.A."/>
            <person name="Langermans J.A.M."/>
        </authorList>
    </citation>
    <scope>NUCLEOTIDE SEQUENCE [LARGE SCALE GENOMIC DNA]</scope>
    <source>
        <strain evidence="1 2">M108</strain>
    </source>
</reference>
<dbReference type="InterPro" id="IPR024269">
    <property type="entry name" value="DUF3791"/>
</dbReference>
<evidence type="ECO:0000313" key="1">
    <source>
        <dbReference type="EMBL" id="MFM9414174.1"/>
    </source>
</evidence>
<name>A0ABW9GZZ2_9FIRM</name>
<gene>
    <name evidence="1" type="ORF">ACKQTC_07315</name>
</gene>
<dbReference type="Pfam" id="PF12668">
    <property type="entry name" value="DUF3791"/>
    <property type="match status" value="1"/>
</dbReference>
<comment type="caution">
    <text evidence="1">The sequence shown here is derived from an EMBL/GenBank/DDBJ whole genome shotgun (WGS) entry which is preliminary data.</text>
</comment>
<dbReference type="Proteomes" id="UP001631949">
    <property type="component" value="Unassembled WGS sequence"/>
</dbReference>
<protein>
    <submittedName>
        <fullName evidence="1">DUF3791 domain-containing protein</fullName>
    </submittedName>
</protein>
<sequence>MTRAEEYLIFFLERYRYHKGLSGKDAIELFQSKGISEYILSHYDALHVQSEQSVIEEIDELLEENILSNTP</sequence>
<dbReference type="RefSeq" id="WP_408977789.1">
    <property type="nucleotide sequence ID" value="NZ_JBJUVG010000010.1"/>
</dbReference>
<dbReference type="EMBL" id="JBJUVG010000010">
    <property type="protein sequence ID" value="MFM9414174.1"/>
    <property type="molecule type" value="Genomic_DNA"/>
</dbReference>